<proteinExistence type="predicted"/>
<dbReference type="Proteomes" id="UP001458880">
    <property type="component" value="Unassembled WGS sequence"/>
</dbReference>
<name>A0AAW1JVM3_POPJA</name>
<dbReference type="EMBL" id="JASPKY010000323">
    <property type="protein sequence ID" value="KAK9708670.1"/>
    <property type="molecule type" value="Genomic_DNA"/>
</dbReference>
<dbReference type="AlphaFoldDB" id="A0AAW1JVM3"/>
<comment type="caution">
    <text evidence="1">The sequence shown here is derived from an EMBL/GenBank/DDBJ whole genome shotgun (WGS) entry which is preliminary data.</text>
</comment>
<sequence>MSIHSSPLISRMFPKVIAIIPGNVLLSRIAKQTITLKRKVAGASTSNKCQAITRPAPRYLFRFPTISSKNHTALVIANSRNPKGGRTPQEGYRVISKIVNKLKSGTENALEIGTLTNSPIIPHRANYGKENVMEVGTDVVGSERDDTKEREKPTFVIEFVEHYHSTSRSD</sequence>
<keyword evidence="2" id="KW-1185">Reference proteome</keyword>
<gene>
    <name evidence="1" type="ORF">QE152_g27047</name>
</gene>
<protein>
    <submittedName>
        <fullName evidence="1">Uncharacterized protein</fullName>
    </submittedName>
</protein>
<reference evidence="1 2" key="1">
    <citation type="journal article" date="2024" name="BMC Genomics">
        <title>De novo assembly and annotation of Popillia japonica's genome with initial clues to its potential as an invasive pest.</title>
        <authorList>
            <person name="Cucini C."/>
            <person name="Boschi S."/>
            <person name="Funari R."/>
            <person name="Cardaioli E."/>
            <person name="Iannotti N."/>
            <person name="Marturano G."/>
            <person name="Paoli F."/>
            <person name="Bruttini M."/>
            <person name="Carapelli A."/>
            <person name="Frati F."/>
            <person name="Nardi F."/>
        </authorList>
    </citation>
    <scope>NUCLEOTIDE SEQUENCE [LARGE SCALE GENOMIC DNA]</scope>
    <source>
        <strain evidence="1">DMR45628</strain>
    </source>
</reference>
<organism evidence="1 2">
    <name type="scientific">Popillia japonica</name>
    <name type="common">Japanese beetle</name>
    <dbReference type="NCBI Taxonomy" id="7064"/>
    <lineage>
        <taxon>Eukaryota</taxon>
        <taxon>Metazoa</taxon>
        <taxon>Ecdysozoa</taxon>
        <taxon>Arthropoda</taxon>
        <taxon>Hexapoda</taxon>
        <taxon>Insecta</taxon>
        <taxon>Pterygota</taxon>
        <taxon>Neoptera</taxon>
        <taxon>Endopterygota</taxon>
        <taxon>Coleoptera</taxon>
        <taxon>Polyphaga</taxon>
        <taxon>Scarabaeiformia</taxon>
        <taxon>Scarabaeidae</taxon>
        <taxon>Rutelinae</taxon>
        <taxon>Popillia</taxon>
    </lineage>
</organism>
<evidence type="ECO:0000313" key="1">
    <source>
        <dbReference type="EMBL" id="KAK9708670.1"/>
    </source>
</evidence>
<evidence type="ECO:0000313" key="2">
    <source>
        <dbReference type="Proteomes" id="UP001458880"/>
    </source>
</evidence>
<accession>A0AAW1JVM3</accession>